<dbReference type="GO" id="GO:0005886">
    <property type="term" value="C:plasma membrane"/>
    <property type="evidence" value="ECO:0007669"/>
    <property type="project" value="UniProtKB-SubCell"/>
</dbReference>
<evidence type="ECO:0000256" key="3">
    <source>
        <dbReference type="ARBA" id="ARBA00022692"/>
    </source>
</evidence>
<evidence type="ECO:0000256" key="7">
    <source>
        <dbReference type="ARBA" id="ARBA00023170"/>
    </source>
</evidence>
<dbReference type="PANTHER" id="PTHR24246:SF27">
    <property type="entry name" value="ADENOSINE RECEPTOR, ISOFORM A"/>
    <property type="match status" value="1"/>
</dbReference>
<feature type="transmembrane region" description="Helical" evidence="10">
    <location>
        <begin position="37"/>
        <end position="57"/>
    </location>
</feature>
<evidence type="ECO:0000256" key="4">
    <source>
        <dbReference type="ARBA" id="ARBA00022989"/>
    </source>
</evidence>
<keyword evidence="4 10" id="KW-1133">Transmembrane helix</keyword>
<keyword evidence="6 10" id="KW-0472">Membrane</keyword>
<accession>A0AAN8ZY05</accession>
<keyword evidence="13" id="KW-1185">Reference proteome</keyword>
<feature type="transmembrane region" description="Helical" evidence="10">
    <location>
        <begin position="148"/>
        <end position="170"/>
    </location>
</feature>
<dbReference type="Gene3D" id="1.20.1070.10">
    <property type="entry name" value="Rhodopsin 7-helix transmembrane proteins"/>
    <property type="match status" value="1"/>
</dbReference>
<evidence type="ECO:0000256" key="2">
    <source>
        <dbReference type="ARBA" id="ARBA00022475"/>
    </source>
</evidence>
<dbReference type="PROSITE" id="PS50262">
    <property type="entry name" value="G_PROTEIN_RECEP_F1_2"/>
    <property type="match status" value="1"/>
</dbReference>
<keyword evidence="5" id="KW-0297">G-protein coupled receptor</keyword>
<sequence length="391" mass="43318">MEEDKVSDIHNSNFSLNQSLSTNATEALTAFPVSSGLAVITVITGGIGNLFLIYLSVLKSKLKTVLNQLLLLQCVINLSECFLLIPIRSYIIGTAIMFPERNQLCRVVLSCTYANWANFCFSLFVVSTVRLLYVVVPLKMHNVRDRTVTGISQLLLGISQLAWFISSILVEEKPFGSASCMTGKYKPTSIRIILSVVFNLSCVILTLVTYIGITVSIKPSLVKSYNKKQRNIITVKTGIIQSVFMLLTFFMPIVTRLLSYKGLISAQSLAQGNMLWINFSQCTVYPLLTILSSSVLRKEAVKMTLASLPDFRSRSNRGLRKIEPQVSCSMTRASLIYILPAVSYQGDLKEVLAMCQRPGNAQNGYAENSFPVESNINMQESSDTIPKVEVS</sequence>
<dbReference type="AlphaFoldDB" id="A0AAN8ZY05"/>
<dbReference type="GO" id="GO:0004930">
    <property type="term" value="F:G protein-coupled receptor activity"/>
    <property type="evidence" value="ECO:0007669"/>
    <property type="project" value="UniProtKB-KW"/>
</dbReference>
<feature type="transmembrane region" description="Helical" evidence="10">
    <location>
        <begin position="233"/>
        <end position="254"/>
    </location>
</feature>
<evidence type="ECO:0000256" key="10">
    <source>
        <dbReference type="SAM" id="Phobius"/>
    </source>
</evidence>
<evidence type="ECO:0000256" key="6">
    <source>
        <dbReference type="ARBA" id="ARBA00023136"/>
    </source>
</evidence>
<name>A0AAN8ZY05_HALRR</name>
<keyword evidence="2" id="KW-1003">Cell membrane</keyword>
<keyword evidence="3 10" id="KW-0812">Transmembrane</keyword>
<keyword evidence="9" id="KW-0807">Transducer</keyword>
<proteinExistence type="predicted"/>
<keyword evidence="8" id="KW-0325">Glycoprotein</keyword>
<comment type="caution">
    <text evidence="12">The sequence shown here is derived from an EMBL/GenBank/DDBJ whole genome shotgun (WGS) entry which is preliminary data.</text>
</comment>
<reference evidence="12 13" key="1">
    <citation type="submission" date="2023-11" db="EMBL/GenBank/DDBJ databases">
        <title>Halocaridina rubra genome assembly.</title>
        <authorList>
            <person name="Smith C."/>
        </authorList>
    </citation>
    <scope>NUCLEOTIDE SEQUENCE [LARGE SCALE GENOMIC DNA]</scope>
    <source>
        <strain evidence="12">EP-1</strain>
        <tissue evidence="12">Whole</tissue>
    </source>
</reference>
<protein>
    <recommendedName>
        <fullName evidence="11">G-protein coupled receptors family 1 profile domain-containing protein</fullName>
    </recommendedName>
</protein>
<evidence type="ECO:0000256" key="9">
    <source>
        <dbReference type="ARBA" id="ARBA00023224"/>
    </source>
</evidence>
<feature type="transmembrane region" description="Helical" evidence="10">
    <location>
        <begin position="190"/>
        <end position="213"/>
    </location>
</feature>
<dbReference type="Proteomes" id="UP001381693">
    <property type="component" value="Unassembled WGS sequence"/>
</dbReference>
<comment type="subcellular location">
    <subcellularLocation>
        <location evidence="1">Cell membrane</location>
        <topology evidence="1">Multi-pass membrane protein</topology>
    </subcellularLocation>
</comment>
<evidence type="ECO:0000259" key="11">
    <source>
        <dbReference type="PROSITE" id="PS50262"/>
    </source>
</evidence>
<keyword evidence="7" id="KW-0675">Receptor</keyword>
<feature type="domain" description="G-protein coupled receptors family 1 profile" evidence="11">
    <location>
        <begin position="48"/>
        <end position="251"/>
    </location>
</feature>
<evidence type="ECO:0000256" key="1">
    <source>
        <dbReference type="ARBA" id="ARBA00004651"/>
    </source>
</evidence>
<organism evidence="12 13">
    <name type="scientific">Halocaridina rubra</name>
    <name type="common">Hawaiian red shrimp</name>
    <dbReference type="NCBI Taxonomy" id="373956"/>
    <lineage>
        <taxon>Eukaryota</taxon>
        <taxon>Metazoa</taxon>
        <taxon>Ecdysozoa</taxon>
        <taxon>Arthropoda</taxon>
        <taxon>Crustacea</taxon>
        <taxon>Multicrustacea</taxon>
        <taxon>Malacostraca</taxon>
        <taxon>Eumalacostraca</taxon>
        <taxon>Eucarida</taxon>
        <taxon>Decapoda</taxon>
        <taxon>Pleocyemata</taxon>
        <taxon>Caridea</taxon>
        <taxon>Atyoidea</taxon>
        <taxon>Atyidae</taxon>
        <taxon>Halocaridina</taxon>
    </lineage>
</organism>
<gene>
    <name evidence="12" type="ORF">SK128_026167</name>
</gene>
<evidence type="ECO:0000313" key="12">
    <source>
        <dbReference type="EMBL" id="KAK7063162.1"/>
    </source>
</evidence>
<evidence type="ECO:0000256" key="8">
    <source>
        <dbReference type="ARBA" id="ARBA00023180"/>
    </source>
</evidence>
<dbReference type="PANTHER" id="PTHR24246">
    <property type="entry name" value="OLFACTORY RECEPTOR AND ADENOSINE RECEPTOR"/>
    <property type="match status" value="1"/>
</dbReference>
<dbReference type="SUPFAM" id="SSF81321">
    <property type="entry name" value="Family A G protein-coupled receptor-like"/>
    <property type="match status" value="1"/>
</dbReference>
<feature type="transmembrane region" description="Helical" evidence="10">
    <location>
        <begin position="274"/>
        <end position="296"/>
    </location>
</feature>
<evidence type="ECO:0000313" key="13">
    <source>
        <dbReference type="Proteomes" id="UP001381693"/>
    </source>
</evidence>
<feature type="transmembrane region" description="Helical" evidence="10">
    <location>
        <begin position="69"/>
        <end position="96"/>
    </location>
</feature>
<dbReference type="InterPro" id="IPR017452">
    <property type="entry name" value="GPCR_Rhodpsn_7TM"/>
</dbReference>
<evidence type="ECO:0000256" key="5">
    <source>
        <dbReference type="ARBA" id="ARBA00023040"/>
    </source>
</evidence>
<dbReference type="EMBL" id="JAXCGZ010020920">
    <property type="protein sequence ID" value="KAK7063162.1"/>
    <property type="molecule type" value="Genomic_DNA"/>
</dbReference>
<feature type="transmembrane region" description="Helical" evidence="10">
    <location>
        <begin position="116"/>
        <end position="136"/>
    </location>
</feature>